<evidence type="ECO:0008006" key="8">
    <source>
        <dbReference type="Google" id="ProtNLM"/>
    </source>
</evidence>
<dbReference type="GO" id="GO:0016020">
    <property type="term" value="C:membrane"/>
    <property type="evidence" value="ECO:0007669"/>
    <property type="project" value="UniProtKB-SubCell"/>
</dbReference>
<evidence type="ECO:0000256" key="1">
    <source>
        <dbReference type="ARBA" id="ARBA00004141"/>
    </source>
</evidence>
<dbReference type="PANTHER" id="PTHR37306">
    <property type="entry name" value="COLICIN V PRODUCTION PROTEIN"/>
    <property type="match status" value="1"/>
</dbReference>
<dbReference type="eggNOG" id="COG1286">
    <property type="taxonomic scope" value="Bacteria"/>
</dbReference>
<evidence type="ECO:0000313" key="6">
    <source>
        <dbReference type="EMBL" id="KDR96369.1"/>
    </source>
</evidence>
<dbReference type="InterPro" id="IPR003825">
    <property type="entry name" value="Colicin-V_CvpA"/>
</dbReference>
<evidence type="ECO:0000256" key="5">
    <source>
        <dbReference type="SAM" id="Phobius"/>
    </source>
</evidence>
<feature type="transmembrane region" description="Helical" evidence="5">
    <location>
        <begin position="177"/>
        <end position="195"/>
    </location>
</feature>
<reference evidence="6 7" key="1">
    <citation type="submission" date="2014-03" db="EMBL/GenBank/DDBJ databases">
        <title>Genome sequence of Clostridium litorale W6, DSM 5388.</title>
        <authorList>
            <person name="Poehlein A."/>
            <person name="Jagirdar A."/>
            <person name="Khonsari B."/>
            <person name="Chibani C.M."/>
            <person name="Gutierrez Gutierrez D.A."/>
            <person name="Davydova E."/>
            <person name="Alghaithi H.S."/>
            <person name="Nair K.P."/>
            <person name="Dhamotharan K."/>
            <person name="Chandran L."/>
            <person name="G W."/>
            <person name="Daniel R."/>
        </authorList>
    </citation>
    <scope>NUCLEOTIDE SEQUENCE [LARGE SCALE GENOMIC DNA]</scope>
    <source>
        <strain evidence="6 7">W6</strain>
    </source>
</reference>
<comment type="caution">
    <text evidence="6">The sequence shown here is derived from an EMBL/GenBank/DDBJ whole genome shotgun (WGS) entry which is preliminary data.</text>
</comment>
<dbReference type="PANTHER" id="PTHR37306:SF1">
    <property type="entry name" value="COLICIN V PRODUCTION PROTEIN"/>
    <property type="match status" value="1"/>
</dbReference>
<keyword evidence="2 5" id="KW-0812">Transmembrane</keyword>
<sequence>MNYINSMNHVDAIIITVILFLGTMGYIKGFAFSLLNLAKYGISIACTAMYYEPISQTLMGNEKVMAFFMTISQSVFSGLENYEVIMYKASYLFAQAGAIILIFMACNIAIGIAVVIINGFLKIQPLSMVNKAAGFLFGSAKGTILVMLAFVIINPFVAMNPDGEIANNLNNSLLAKYFYMYNFMFKYFNGLIEIFNSNRLG</sequence>
<protein>
    <recommendedName>
        <fullName evidence="8">Colicin V production protein</fullName>
    </recommendedName>
</protein>
<comment type="subcellular location">
    <subcellularLocation>
        <location evidence="1">Membrane</location>
        <topology evidence="1">Multi-pass membrane protein</topology>
    </subcellularLocation>
</comment>
<proteinExistence type="predicted"/>
<dbReference type="OrthoDB" id="1952204at2"/>
<feature type="transmembrane region" description="Helical" evidence="5">
    <location>
        <begin position="12"/>
        <end position="37"/>
    </location>
</feature>
<feature type="transmembrane region" description="Helical" evidence="5">
    <location>
        <begin position="96"/>
        <end position="121"/>
    </location>
</feature>
<organism evidence="6 7">
    <name type="scientific">Peptoclostridium litorale DSM 5388</name>
    <dbReference type="NCBI Taxonomy" id="1121324"/>
    <lineage>
        <taxon>Bacteria</taxon>
        <taxon>Bacillati</taxon>
        <taxon>Bacillota</taxon>
        <taxon>Clostridia</taxon>
        <taxon>Peptostreptococcales</taxon>
        <taxon>Peptoclostridiaceae</taxon>
        <taxon>Peptoclostridium</taxon>
    </lineage>
</organism>
<keyword evidence="4 5" id="KW-0472">Membrane</keyword>
<accession>A0A069RH49</accession>
<dbReference type="Pfam" id="PF02674">
    <property type="entry name" value="Colicin_V"/>
    <property type="match status" value="1"/>
</dbReference>
<dbReference type="AlphaFoldDB" id="A0A069RH49"/>
<evidence type="ECO:0000256" key="3">
    <source>
        <dbReference type="ARBA" id="ARBA00022989"/>
    </source>
</evidence>
<dbReference type="GO" id="GO:0009403">
    <property type="term" value="P:toxin biosynthetic process"/>
    <property type="evidence" value="ECO:0007669"/>
    <property type="project" value="InterPro"/>
</dbReference>
<name>A0A069RH49_PEPLI</name>
<evidence type="ECO:0000256" key="2">
    <source>
        <dbReference type="ARBA" id="ARBA00022692"/>
    </source>
</evidence>
<dbReference type="EMBL" id="JJMM01000004">
    <property type="protein sequence ID" value="KDR96369.1"/>
    <property type="molecule type" value="Genomic_DNA"/>
</dbReference>
<keyword evidence="3 5" id="KW-1133">Transmembrane helix</keyword>
<dbReference type="STRING" id="1121324.CLIT_4c02070"/>
<evidence type="ECO:0000256" key="4">
    <source>
        <dbReference type="ARBA" id="ARBA00023136"/>
    </source>
</evidence>
<feature type="transmembrane region" description="Helical" evidence="5">
    <location>
        <begin position="133"/>
        <end position="157"/>
    </location>
</feature>
<gene>
    <name evidence="6" type="ORF">CLIT_4c02070</name>
</gene>
<evidence type="ECO:0000313" key="7">
    <source>
        <dbReference type="Proteomes" id="UP000027946"/>
    </source>
</evidence>
<keyword evidence="7" id="KW-1185">Reference proteome</keyword>
<dbReference type="Proteomes" id="UP000027946">
    <property type="component" value="Unassembled WGS sequence"/>
</dbReference>
<dbReference type="RefSeq" id="WP_038262260.1">
    <property type="nucleotide sequence ID" value="NZ_FSRH01000013.1"/>
</dbReference>